<evidence type="ECO:0000259" key="2">
    <source>
        <dbReference type="PROSITE" id="PS50093"/>
    </source>
</evidence>
<evidence type="ECO:0000313" key="3">
    <source>
        <dbReference type="EMBL" id="AKB30294.1"/>
    </source>
</evidence>
<accession>A0A0E3P8I7</accession>
<dbReference type="InterPro" id="IPR000601">
    <property type="entry name" value="PKD_dom"/>
</dbReference>
<dbReference type="CDD" id="cd00146">
    <property type="entry name" value="PKD"/>
    <property type="match status" value="4"/>
</dbReference>
<name>A0A0E3P8I7_9EURY</name>
<gene>
    <name evidence="3" type="ORF">MSSIT_3575</name>
</gene>
<organism evidence="3 4">
    <name type="scientific">Methanosarcina siciliae T4/M</name>
    <dbReference type="NCBI Taxonomy" id="1434120"/>
    <lineage>
        <taxon>Archaea</taxon>
        <taxon>Methanobacteriati</taxon>
        <taxon>Methanobacteriota</taxon>
        <taxon>Stenosarchaea group</taxon>
        <taxon>Methanomicrobia</taxon>
        <taxon>Methanosarcinales</taxon>
        <taxon>Methanosarcinaceae</taxon>
        <taxon>Methanosarcina</taxon>
    </lineage>
</organism>
<dbReference type="SMART" id="SM00564">
    <property type="entry name" value="PQQ"/>
    <property type="match status" value="12"/>
</dbReference>
<evidence type="ECO:0000256" key="1">
    <source>
        <dbReference type="SAM" id="MobiDB-lite"/>
    </source>
</evidence>
<evidence type="ECO:0000313" key="4">
    <source>
        <dbReference type="Proteomes" id="UP000033111"/>
    </source>
</evidence>
<dbReference type="Proteomes" id="UP000033111">
    <property type="component" value="Chromosome"/>
</dbReference>
<dbReference type="InterPro" id="IPR013783">
    <property type="entry name" value="Ig-like_fold"/>
</dbReference>
<keyword evidence="4" id="KW-1185">Reference proteome</keyword>
<reference evidence="3 4" key="1">
    <citation type="submission" date="2014-07" db="EMBL/GenBank/DDBJ databases">
        <title>Methanogenic archaea and the global carbon cycle.</title>
        <authorList>
            <person name="Henriksen J.R."/>
            <person name="Luke J."/>
            <person name="Reinhart S."/>
            <person name="Benedict M.N."/>
            <person name="Youngblut N.D."/>
            <person name="Metcalf M.E."/>
            <person name="Whitaker R.J."/>
            <person name="Metcalf W.W."/>
        </authorList>
    </citation>
    <scope>NUCLEOTIDE SEQUENCE [LARGE SCALE GENOMIC DNA]</scope>
    <source>
        <strain evidence="3 4">T4/M</strain>
    </source>
</reference>
<dbReference type="KEGG" id="msw:MSSIT_3575"/>
<dbReference type="Pfam" id="PF18911">
    <property type="entry name" value="PKD_4"/>
    <property type="match status" value="4"/>
</dbReference>
<dbReference type="PROSITE" id="PS50093">
    <property type="entry name" value="PKD"/>
    <property type="match status" value="4"/>
</dbReference>
<dbReference type="SUPFAM" id="SSF49299">
    <property type="entry name" value="PKD domain"/>
    <property type="match status" value="4"/>
</dbReference>
<dbReference type="HOGENOM" id="CLU_001188_0_0_2"/>
<dbReference type="InterPro" id="IPR011047">
    <property type="entry name" value="Quinoprotein_ADH-like_sf"/>
</dbReference>
<protein>
    <submittedName>
        <fullName evidence="3">Cell surface protein</fullName>
    </submittedName>
</protein>
<dbReference type="CDD" id="cd10276">
    <property type="entry name" value="BamB_YfgL"/>
    <property type="match status" value="1"/>
</dbReference>
<dbReference type="InterPro" id="IPR018391">
    <property type="entry name" value="PQQ_b-propeller_rpt"/>
</dbReference>
<feature type="domain" description="PKD" evidence="2">
    <location>
        <begin position="1088"/>
        <end position="1174"/>
    </location>
</feature>
<dbReference type="Gene3D" id="2.60.40.10">
    <property type="entry name" value="Immunoglobulins"/>
    <property type="match status" value="4"/>
</dbReference>
<dbReference type="InterPro" id="IPR035986">
    <property type="entry name" value="PKD_dom_sf"/>
</dbReference>
<proteinExistence type="predicted"/>
<dbReference type="GeneID" id="24862507"/>
<dbReference type="InterPro" id="IPR022409">
    <property type="entry name" value="PKD/Chitinase_dom"/>
</dbReference>
<dbReference type="InterPro" id="IPR002372">
    <property type="entry name" value="PQQ_rpt_dom"/>
</dbReference>
<feature type="region of interest" description="Disordered" evidence="1">
    <location>
        <begin position="631"/>
        <end position="663"/>
    </location>
</feature>
<dbReference type="InterPro" id="IPR015943">
    <property type="entry name" value="WD40/YVTN_repeat-like_dom_sf"/>
</dbReference>
<dbReference type="SMART" id="SM00089">
    <property type="entry name" value="PKD"/>
    <property type="match status" value="4"/>
</dbReference>
<dbReference type="OrthoDB" id="118035at2157"/>
<feature type="domain" description="PKD" evidence="2">
    <location>
        <begin position="612"/>
        <end position="683"/>
    </location>
</feature>
<dbReference type="Pfam" id="PF13360">
    <property type="entry name" value="PQQ_2"/>
    <property type="match status" value="3"/>
</dbReference>
<sequence length="1298" mass="138581">MNKHTLKIFLICLTLLLVTAAQPVLGSDWAQFQRDVYNTGVTADRAPITDPMNSTLSWEYKLGGNVDSAPIVAGDMIYSVAGNNHIYAFNRTTGELVWEESTSGSLGFLIGNAAVGNGIVFVPTSNGQIFAFDAETGSQKWNKALNSKQLDTPIVYSDGKIYFGEAMGGRNYYCLDENGNEVWSRTATTQENSQGSYYWAGAAVIGDYLVYGDNDGHIVSVNKDTGTDIAEINVSEEFGVDCKEIRSSILYVEDPGRVYFTSTGGYCFALGFNPADGTFNTSDKHSVNIAYASTTTPAYYNGRIYIGSGEIMKSNGNGVYCLDADLTGVIWNYPVGGTGIVQSSPAISTYYDNGDGEVYIYFTVNAKPIGGVYCLKDLPDSTSPELVWSYIESGKTDFSLPGVAISDGWVYYGTDNKYIFGLTTPDSQVPEAPTADFSASPVSGDAPLTVSFTDLSTGDGITAWAWDFDNDENVDSTEQNPSYTYSNAGTYAVSLKVTGEGGSDSEVKADYITVSESSTPVEPVAAFAADVTSGTAPLTVNFTDQSTGSPTSWAWDFDNDGNMDSTEQNPNHTYSDAGSYAVNLTVTNEDGSDSELKTDYITVSESSTPVEPVAAFAADVASGTAPLTVNFTDQSTGSPTSWAWDFDNDGNDDSSEQSPSYTYNDTGSYTVKLTVSNENGSDALEISGMITVKEIVISEDTWYQFHKDAQHSGYSSSDAPDSANLAWIAGPLNDTYSLVPSSSVVIAEGMVFGLCNGAVDDYGNPLTSEGQLVAFDEETGEEIWNVTVMAPEWGSWSCPAYNDGKVFASAGKNTYCVNASTGDILWTFQNPSELASCNGGPAIGDGKVFASDWDGGNYYCLDENTGELLWTFKVDGLYAQSTPAYKEDRVYLSGWTTVNAVYCVNATTGELIWENDELSSNPCGSITVTDEGLYLSIYSFGTEDGFYKLDLNDGHEIWGRPDIPPTDSTPAVVNGKVYLSAGTAGYSDLNTYCLNASDGKTIWVTDSSENIGDWVCSPAVADGKVFTGGAAEGLFTGSSTLYAFDAKTGTVIWSYKGCGGSPAIADDMVFSTGSGKLYAFKEAEVPLPEANFSSNVSSGEAPLTVGFTDESTGEGITDWAWDFENDGNVDSTEQNPVHTYTADGNYTVNLTVTSAAGSDLEVKTDYITVEEASSGSQNGSSNVSLNVTIVPVISLEVSPSALDFGELYPGKTSELQNLTLKNRGTCDVNVTAIVCDYSAGDELFSQGLLLDSQIWNNYWKVVGKNSQENTSVALKVPADYAGSGNKKGTITFWAEAAE</sequence>
<dbReference type="PANTHER" id="PTHR34512:SF30">
    <property type="entry name" value="OUTER MEMBRANE PROTEIN ASSEMBLY FACTOR BAMB"/>
    <property type="match status" value="1"/>
</dbReference>
<dbReference type="SUPFAM" id="SSF50998">
    <property type="entry name" value="Quinoprotein alcohol dehydrogenase-like"/>
    <property type="match status" value="3"/>
</dbReference>
<dbReference type="RefSeq" id="WP_048173993.1">
    <property type="nucleotide sequence ID" value="NZ_CP009506.1"/>
</dbReference>
<dbReference type="Gene3D" id="2.40.10.480">
    <property type="match status" value="1"/>
</dbReference>
<feature type="compositionally biased region" description="Polar residues" evidence="1">
    <location>
        <begin position="631"/>
        <end position="641"/>
    </location>
</feature>
<dbReference type="Gene3D" id="2.40.128.630">
    <property type="match status" value="1"/>
</dbReference>
<dbReference type="Gene3D" id="2.130.10.10">
    <property type="entry name" value="YVTN repeat-like/Quinoprotein amine dehydrogenase"/>
    <property type="match status" value="2"/>
</dbReference>
<dbReference type="EMBL" id="CP009506">
    <property type="protein sequence ID" value="AKB30294.1"/>
    <property type="molecule type" value="Genomic_DNA"/>
</dbReference>
<dbReference type="PANTHER" id="PTHR34512">
    <property type="entry name" value="CELL SURFACE PROTEIN"/>
    <property type="match status" value="1"/>
</dbReference>
<dbReference type="FunFam" id="2.130.10.10:FF:001056">
    <property type="entry name" value="Cell surface protein"/>
    <property type="match status" value="1"/>
</dbReference>
<dbReference type="FunFam" id="2.60.40.10:FF:000270">
    <property type="entry name" value="Cell surface protein"/>
    <property type="match status" value="4"/>
</dbReference>
<dbReference type="PATRIC" id="fig|1434120.4.peg.4627"/>
<feature type="domain" description="PKD" evidence="2">
    <location>
        <begin position="433"/>
        <end position="519"/>
    </location>
</feature>
<feature type="domain" description="PKD" evidence="2">
    <location>
        <begin position="523"/>
        <end position="608"/>
    </location>
</feature>
<feature type="compositionally biased region" description="Acidic residues" evidence="1">
    <location>
        <begin position="646"/>
        <end position="655"/>
    </location>
</feature>